<name>A0ABS7T872_9GAMM</name>
<dbReference type="Gene3D" id="3.40.50.1820">
    <property type="entry name" value="alpha/beta hydrolase"/>
    <property type="match status" value="1"/>
</dbReference>
<keyword evidence="1 5" id="KW-0378">Hydrolase</keyword>
<dbReference type="InterPro" id="IPR050261">
    <property type="entry name" value="FrsA_esterase"/>
</dbReference>
<dbReference type="GO" id="GO:0016787">
    <property type="term" value="F:hydrolase activity"/>
    <property type="evidence" value="ECO:0007669"/>
    <property type="project" value="UniProtKB-KW"/>
</dbReference>
<dbReference type="Gene3D" id="3.30.1310.20">
    <property type="entry name" value="PRTase-like"/>
    <property type="match status" value="1"/>
</dbReference>
<dbReference type="InterPro" id="IPR029058">
    <property type="entry name" value="AB_hydrolase_fold"/>
</dbReference>
<organism evidence="5 6">
    <name type="scientific">Novilysobacter selenitireducens</name>
    <dbReference type="NCBI Taxonomy" id="2872639"/>
    <lineage>
        <taxon>Bacteria</taxon>
        <taxon>Pseudomonadati</taxon>
        <taxon>Pseudomonadota</taxon>
        <taxon>Gammaproteobacteria</taxon>
        <taxon>Lysobacterales</taxon>
        <taxon>Lysobacteraceae</taxon>
        <taxon>Novilysobacter</taxon>
    </lineage>
</organism>
<evidence type="ECO:0000256" key="2">
    <source>
        <dbReference type="ARBA" id="ARBA00038115"/>
    </source>
</evidence>
<evidence type="ECO:0000313" key="6">
    <source>
        <dbReference type="Proteomes" id="UP001430954"/>
    </source>
</evidence>
<feature type="domain" description="Phosphoribosyltransferase" evidence="3">
    <location>
        <begin position="19"/>
        <end position="191"/>
    </location>
</feature>
<evidence type="ECO:0000259" key="3">
    <source>
        <dbReference type="Pfam" id="PF00156"/>
    </source>
</evidence>
<dbReference type="PANTHER" id="PTHR22946">
    <property type="entry name" value="DIENELACTONE HYDROLASE DOMAIN-CONTAINING PROTEIN-RELATED"/>
    <property type="match status" value="1"/>
</dbReference>
<dbReference type="Pfam" id="PF00156">
    <property type="entry name" value="Pribosyltran"/>
    <property type="match status" value="1"/>
</dbReference>
<comment type="caution">
    <text evidence="5">The sequence shown here is derived from an EMBL/GenBank/DDBJ whole genome shotgun (WGS) entry which is preliminary data.</text>
</comment>
<dbReference type="Gene3D" id="3.40.50.2020">
    <property type="match status" value="1"/>
</dbReference>
<dbReference type="PANTHER" id="PTHR22946:SF9">
    <property type="entry name" value="POLYKETIDE TRANSFERASE AF380"/>
    <property type="match status" value="1"/>
</dbReference>
<protein>
    <submittedName>
        <fullName evidence="5">Alpha/beta fold hydrolase</fullName>
    </submittedName>
</protein>
<evidence type="ECO:0000256" key="1">
    <source>
        <dbReference type="ARBA" id="ARBA00022801"/>
    </source>
</evidence>
<sequence length="440" mass="47142">MEAGLPFADRNEAASRLVWALQGYKGTRPLVLAIPRGAVPMGRLIADALDGELDVVLVRKLGSPDNPEFAIGAVDEDGHVMLDDEAARWSGASPAYVRMEADRQWELIRERRQAWCGGQRGIDPAGRTVIVVDDGLATGATMLSALRSLRAHKPARLVCAVPVGSRDALRAVHALCDEVVCLHAPRPFGAVGMYYQHFESVHDSEVLKALDRSAHPHVAGPPPSYAVHVDAGDARLDGELVAPAAPRGLVVFAHGSGSSRHSPRNQYVAHALQRRGYATLLFDLLTPAEDRDPRVRFDIPLLTRRLQAAVDWAWLEADRHQPMALFGASTGAAAALGVAAARPDIIKAVISRGGRPDLAGPQTLSQVQSPVLLIVGGADTDVLRLNQAARQYLRGPSELALVPGATHLFEEAGALEQVAVRAGEWLDRVLGARLEVARSA</sequence>
<dbReference type="RefSeq" id="WP_223676461.1">
    <property type="nucleotide sequence ID" value="NZ_JAINZW010000004.1"/>
</dbReference>
<evidence type="ECO:0000259" key="4">
    <source>
        <dbReference type="Pfam" id="PF00561"/>
    </source>
</evidence>
<reference evidence="5 6" key="1">
    <citation type="submission" date="2021-09" db="EMBL/GenBank/DDBJ databases">
        <title>Lysobacter sp. 13A isolated from the river sediment.</title>
        <authorList>
            <person name="Liu H."/>
            <person name="Li S."/>
            <person name="Mao S."/>
        </authorList>
    </citation>
    <scope>NUCLEOTIDE SEQUENCE [LARGE SCALE GENOMIC DNA]</scope>
    <source>
        <strain evidence="5 6">13A</strain>
    </source>
</reference>
<evidence type="ECO:0000313" key="5">
    <source>
        <dbReference type="EMBL" id="MBZ4040028.1"/>
    </source>
</evidence>
<dbReference type="SUPFAM" id="SSF53271">
    <property type="entry name" value="PRTase-like"/>
    <property type="match status" value="1"/>
</dbReference>
<gene>
    <name evidence="5" type="ORF">K6753_10855</name>
</gene>
<dbReference type="InterPro" id="IPR000836">
    <property type="entry name" value="PRTase_dom"/>
</dbReference>
<proteinExistence type="inferred from homology"/>
<dbReference type="SUPFAM" id="SSF53474">
    <property type="entry name" value="alpha/beta-Hydrolases"/>
    <property type="match status" value="1"/>
</dbReference>
<dbReference type="InterPro" id="IPR000073">
    <property type="entry name" value="AB_hydrolase_1"/>
</dbReference>
<dbReference type="Proteomes" id="UP001430954">
    <property type="component" value="Unassembled WGS sequence"/>
</dbReference>
<dbReference type="EMBL" id="JAINZW010000004">
    <property type="protein sequence ID" value="MBZ4040028.1"/>
    <property type="molecule type" value="Genomic_DNA"/>
</dbReference>
<dbReference type="InterPro" id="IPR029057">
    <property type="entry name" value="PRTase-like"/>
</dbReference>
<comment type="similarity">
    <text evidence="2">Belongs to the AB hydrolase superfamily. FUS2 hydrolase family.</text>
</comment>
<dbReference type="CDD" id="cd06223">
    <property type="entry name" value="PRTases_typeI"/>
    <property type="match status" value="1"/>
</dbReference>
<keyword evidence="6" id="KW-1185">Reference proteome</keyword>
<accession>A0ABS7T872</accession>
<feature type="domain" description="AB hydrolase-1" evidence="4">
    <location>
        <begin position="249"/>
        <end position="357"/>
    </location>
</feature>
<dbReference type="Pfam" id="PF00561">
    <property type="entry name" value="Abhydrolase_1"/>
    <property type="match status" value="1"/>
</dbReference>